<evidence type="ECO:0000256" key="2">
    <source>
        <dbReference type="ARBA" id="ARBA00022692"/>
    </source>
</evidence>
<dbReference type="OrthoDB" id="444631at2759"/>
<name>A0A2J6RLT7_HYAVF</name>
<dbReference type="AlphaFoldDB" id="A0A2J6RLT7"/>
<feature type="transmembrane region" description="Helical" evidence="7">
    <location>
        <begin position="23"/>
        <end position="40"/>
    </location>
</feature>
<evidence type="ECO:0000256" key="1">
    <source>
        <dbReference type="ARBA" id="ARBA00004141"/>
    </source>
</evidence>
<evidence type="ECO:0000313" key="9">
    <source>
        <dbReference type="EMBL" id="PMD39467.1"/>
    </source>
</evidence>
<comment type="similarity">
    <text evidence="5">Belongs to the SAT4 family.</text>
</comment>
<feature type="non-terminal residue" evidence="9">
    <location>
        <position position="1"/>
    </location>
</feature>
<keyword evidence="10" id="KW-1185">Reference proteome</keyword>
<sequence length="375" mass="41543">SMANTSKSHYVGPNPRGAADRDTASAVMVLVGIFVFLRLWGRFKYSSPGDRSWPQFGESRFWILLSDLTLLLSFLSGLALTIIIDNAVAWGFGIHIKELSITQIHNVMEMFFMFQIFYKWTAGISKVASCFLFLAIATPHMTGFKTACYVLIVYQGLLSLCAAVATVFQCGLDIESNYISTNNQSHCFPKPPFWYAHGALTIVSSMCMVTLPIWLFAGITYKRKWSIAGVMTALAIAELILSCVRLKGLVETAHNLTDIPYSATTGLLISQLEVDFGIVAACIPTISKLLDEYMSRLFYCVTRRERPVKSDGYSKSTSRTPKSTIHLDNLSDQIQGSKYTQFGVEIDTASMESHGSQKKLANKGYVTSVTTSRAK</sequence>
<feature type="region of interest" description="Disordered" evidence="6">
    <location>
        <begin position="1"/>
        <end position="20"/>
    </location>
</feature>
<proteinExistence type="inferred from homology"/>
<evidence type="ECO:0000256" key="4">
    <source>
        <dbReference type="ARBA" id="ARBA00023136"/>
    </source>
</evidence>
<feature type="transmembrane region" description="Helical" evidence="7">
    <location>
        <begin position="116"/>
        <end position="137"/>
    </location>
</feature>
<dbReference type="InterPro" id="IPR049326">
    <property type="entry name" value="Rhodopsin_dom_fungi"/>
</dbReference>
<dbReference type="PANTHER" id="PTHR33048">
    <property type="entry name" value="PTH11-LIKE INTEGRAL MEMBRANE PROTEIN (AFU_ORTHOLOGUE AFUA_5G11245)"/>
    <property type="match status" value="1"/>
</dbReference>
<evidence type="ECO:0000256" key="6">
    <source>
        <dbReference type="SAM" id="MobiDB-lite"/>
    </source>
</evidence>
<accession>A0A2J6RLT7</accession>
<dbReference type="InterPro" id="IPR052337">
    <property type="entry name" value="SAT4-like"/>
</dbReference>
<reference evidence="9 10" key="1">
    <citation type="submission" date="2016-04" db="EMBL/GenBank/DDBJ databases">
        <title>A degradative enzymes factory behind the ericoid mycorrhizal symbiosis.</title>
        <authorList>
            <consortium name="DOE Joint Genome Institute"/>
            <person name="Martino E."/>
            <person name="Morin E."/>
            <person name="Grelet G."/>
            <person name="Kuo A."/>
            <person name="Kohler A."/>
            <person name="Daghino S."/>
            <person name="Barry K."/>
            <person name="Choi C."/>
            <person name="Cichocki N."/>
            <person name="Clum A."/>
            <person name="Copeland A."/>
            <person name="Hainaut M."/>
            <person name="Haridas S."/>
            <person name="Labutti K."/>
            <person name="Lindquist E."/>
            <person name="Lipzen A."/>
            <person name="Khouja H.-R."/>
            <person name="Murat C."/>
            <person name="Ohm R."/>
            <person name="Olson A."/>
            <person name="Spatafora J."/>
            <person name="Veneault-Fourrey C."/>
            <person name="Henrissat B."/>
            <person name="Grigoriev I."/>
            <person name="Martin F."/>
            <person name="Perotto S."/>
        </authorList>
    </citation>
    <scope>NUCLEOTIDE SEQUENCE [LARGE SCALE GENOMIC DNA]</scope>
    <source>
        <strain evidence="9 10">F</strain>
    </source>
</reference>
<dbReference type="GO" id="GO:0016020">
    <property type="term" value="C:membrane"/>
    <property type="evidence" value="ECO:0007669"/>
    <property type="project" value="UniProtKB-SubCell"/>
</dbReference>
<feature type="transmembrane region" description="Helical" evidence="7">
    <location>
        <begin position="149"/>
        <end position="174"/>
    </location>
</feature>
<organism evidence="9 10">
    <name type="scientific">Hyaloscypha variabilis (strain UAMH 11265 / GT02V1 / F)</name>
    <name type="common">Meliniomyces variabilis</name>
    <dbReference type="NCBI Taxonomy" id="1149755"/>
    <lineage>
        <taxon>Eukaryota</taxon>
        <taxon>Fungi</taxon>
        <taxon>Dikarya</taxon>
        <taxon>Ascomycota</taxon>
        <taxon>Pezizomycotina</taxon>
        <taxon>Leotiomycetes</taxon>
        <taxon>Helotiales</taxon>
        <taxon>Hyaloscyphaceae</taxon>
        <taxon>Hyaloscypha</taxon>
        <taxon>Hyaloscypha variabilis</taxon>
    </lineage>
</organism>
<dbReference type="Pfam" id="PF20684">
    <property type="entry name" value="Fung_rhodopsin"/>
    <property type="match status" value="1"/>
</dbReference>
<dbReference type="PANTHER" id="PTHR33048:SF47">
    <property type="entry name" value="INTEGRAL MEMBRANE PROTEIN-RELATED"/>
    <property type="match status" value="1"/>
</dbReference>
<evidence type="ECO:0000256" key="5">
    <source>
        <dbReference type="ARBA" id="ARBA00038359"/>
    </source>
</evidence>
<dbReference type="EMBL" id="KZ613946">
    <property type="protein sequence ID" value="PMD39467.1"/>
    <property type="molecule type" value="Genomic_DNA"/>
</dbReference>
<evidence type="ECO:0000256" key="3">
    <source>
        <dbReference type="ARBA" id="ARBA00022989"/>
    </source>
</evidence>
<comment type="subcellular location">
    <subcellularLocation>
        <location evidence="1">Membrane</location>
        <topology evidence="1">Multi-pass membrane protein</topology>
    </subcellularLocation>
</comment>
<feature type="domain" description="Rhodopsin" evidence="8">
    <location>
        <begin position="65"/>
        <end position="291"/>
    </location>
</feature>
<dbReference type="Proteomes" id="UP000235786">
    <property type="component" value="Unassembled WGS sequence"/>
</dbReference>
<gene>
    <name evidence="9" type="ORF">L207DRAFT_428263</name>
</gene>
<evidence type="ECO:0000256" key="7">
    <source>
        <dbReference type="SAM" id="Phobius"/>
    </source>
</evidence>
<keyword evidence="3 7" id="KW-1133">Transmembrane helix</keyword>
<feature type="transmembrane region" description="Helical" evidence="7">
    <location>
        <begin position="194"/>
        <end position="217"/>
    </location>
</feature>
<evidence type="ECO:0000259" key="8">
    <source>
        <dbReference type="Pfam" id="PF20684"/>
    </source>
</evidence>
<feature type="transmembrane region" description="Helical" evidence="7">
    <location>
        <begin position="61"/>
        <end position="84"/>
    </location>
</feature>
<protein>
    <recommendedName>
        <fullName evidence="8">Rhodopsin domain-containing protein</fullName>
    </recommendedName>
</protein>
<evidence type="ECO:0000313" key="10">
    <source>
        <dbReference type="Proteomes" id="UP000235786"/>
    </source>
</evidence>
<keyword evidence="4 7" id="KW-0472">Membrane</keyword>
<keyword evidence="2 7" id="KW-0812">Transmembrane</keyword>